<organism evidence="2 3">
    <name type="scientific">Opisthocomus hoazin</name>
    <name type="common">Hoatzin</name>
    <name type="synonym">Phasianus hoazin</name>
    <dbReference type="NCBI Taxonomy" id="30419"/>
    <lineage>
        <taxon>Eukaryota</taxon>
        <taxon>Metazoa</taxon>
        <taxon>Chordata</taxon>
        <taxon>Craniata</taxon>
        <taxon>Vertebrata</taxon>
        <taxon>Euteleostomi</taxon>
        <taxon>Archelosauria</taxon>
        <taxon>Archosauria</taxon>
        <taxon>Dinosauria</taxon>
        <taxon>Saurischia</taxon>
        <taxon>Theropoda</taxon>
        <taxon>Coelurosauria</taxon>
        <taxon>Aves</taxon>
        <taxon>Neognathae</taxon>
        <taxon>Neoaves</taxon>
        <taxon>Opisthocomiformes</taxon>
        <taxon>Opisthocomidae</taxon>
        <taxon>Opisthocomus</taxon>
    </lineage>
</organism>
<dbReference type="EMBL" id="KK734918">
    <property type="protein sequence ID" value="KFR11478.1"/>
    <property type="molecule type" value="Genomic_DNA"/>
</dbReference>
<evidence type="ECO:0000313" key="3">
    <source>
        <dbReference type="Proteomes" id="UP000053605"/>
    </source>
</evidence>
<sequence length="51" mass="6052">PRKSQAGPEEDRDHLHHPQDDTREADARRPPWTLSREVQNGPEEDRDHLHH</sequence>
<evidence type="ECO:0000313" key="2">
    <source>
        <dbReference type="EMBL" id="KFR11478.1"/>
    </source>
</evidence>
<reference evidence="2 3" key="1">
    <citation type="submission" date="2014-04" db="EMBL/GenBank/DDBJ databases">
        <title>Genome evolution of avian class.</title>
        <authorList>
            <person name="Zhang G."/>
            <person name="Li C."/>
        </authorList>
    </citation>
    <scope>NUCLEOTIDE SEQUENCE [LARGE SCALE GENOMIC DNA]</scope>
    <source>
        <strain evidence="2">BGI_N306</strain>
    </source>
</reference>
<name>A0A091W9H8_OPIHO</name>
<feature type="region of interest" description="Disordered" evidence="1">
    <location>
        <begin position="1"/>
        <end position="51"/>
    </location>
</feature>
<dbReference type="Proteomes" id="UP000053605">
    <property type="component" value="Unassembled WGS sequence"/>
</dbReference>
<dbReference type="AlphaFoldDB" id="A0A091W9H8"/>
<feature type="non-terminal residue" evidence="2">
    <location>
        <position position="1"/>
    </location>
</feature>
<dbReference type="PhylomeDB" id="A0A091W9H8"/>
<protein>
    <submittedName>
        <fullName evidence="2">Uncharacterized protein</fullName>
    </submittedName>
</protein>
<feature type="non-terminal residue" evidence="2">
    <location>
        <position position="51"/>
    </location>
</feature>
<keyword evidence="3" id="KW-1185">Reference proteome</keyword>
<proteinExistence type="predicted"/>
<dbReference type="InterPro" id="IPR027922">
    <property type="entry name" value="PRAP"/>
</dbReference>
<feature type="compositionally biased region" description="Basic and acidic residues" evidence="1">
    <location>
        <begin position="9"/>
        <end position="29"/>
    </location>
</feature>
<evidence type="ECO:0000256" key="1">
    <source>
        <dbReference type="SAM" id="MobiDB-lite"/>
    </source>
</evidence>
<gene>
    <name evidence="2" type="ORF">N306_12305</name>
</gene>
<dbReference type="Pfam" id="PF15314">
    <property type="entry name" value="PRAP"/>
    <property type="match status" value="1"/>
</dbReference>
<accession>A0A091W9H8</accession>